<keyword evidence="7" id="KW-1133">Transmembrane helix</keyword>
<evidence type="ECO:0000256" key="1">
    <source>
        <dbReference type="ARBA" id="ARBA00000085"/>
    </source>
</evidence>
<evidence type="ECO:0000256" key="7">
    <source>
        <dbReference type="SAM" id="Phobius"/>
    </source>
</evidence>
<organism evidence="9 10">
    <name type="scientific">Mucilaginibacter roseus</name>
    <dbReference type="NCBI Taxonomy" id="1528868"/>
    <lineage>
        <taxon>Bacteria</taxon>
        <taxon>Pseudomonadati</taxon>
        <taxon>Bacteroidota</taxon>
        <taxon>Sphingobacteriia</taxon>
        <taxon>Sphingobacteriales</taxon>
        <taxon>Sphingobacteriaceae</taxon>
        <taxon>Mucilaginibacter</taxon>
    </lineage>
</organism>
<feature type="transmembrane region" description="Helical" evidence="7">
    <location>
        <begin position="76"/>
        <end position="96"/>
    </location>
</feature>
<evidence type="ECO:0000256" key="2">
    <source>
        <dbReference type="ARBA" id="ARBA00012438"/>
    </source>
</evidence>
<evidence type="ECO:0000256" key="3">
    <source>
        <dbReference type="ARBA" id="ARBA00022553"/>
    </source>
</evidence>
<keyword evidence="3" id="KW-0597">Phosphoprotein</keyword>
<dbReference type="SUPFAM" id="SSF55874">
    <property type="entry name" value="ATPase domain of HSP90 chaperone/DNA topoisomerase II/histidine kinase"/>
    <property type="match status" value="1"/>
</dbReference>
<keyword evidence="7" id="KW-0812">Transmembrane</keyword>
<name>A0ABS8U253_9SPHI</name>
<keyword evidence="10" id="KW-1185">Reference proteome</keyword>
<reference evidence="9 10" key="1">
    <citation type="submission" date="2021-12" db="EMBL/GenBank/DDBJ databases">
        <title>Mucilaginibacter roseus genome.</title>
        <authorList>
            <person name="Ferreira J.R."/>
            <person name="Newman J.D."/>
        </authorList>
    </citation>
    <scope>NUCLEOTIDE SEQUENCE [LARGE SCALE GENOMIC DNA]</scope>
    <source>
        <strain evidence="9 10">LMG 28454</strain>
    </source>
</reference>
<dbReference type="EMBL" id="JAJPWV010000002">
    <property type="protein sequence ID" value="MCD8740165.1"/>
    <property type="molecule type" value="Genomic_DNA"/>
</dbReference>
<evidence type="ECO:0000256" key="6">
    <source>
        <dbReference type="ARBA" id="ARBA00023012"/>
    </source>
</evidence>
<dbReference type="SUPFAM" id="SSF47384">
    <property type="entry name" value="Homodimeric domain of signal transducing histidine kinase"/>
    <property type="match status" value="1"/>
</dbReference>
<feature type="transmembrane region" description="Helical" evidence="7">
    <location>
        <begin position="102"/>
        <end position="119"/>
    </location>
</feature>
<keyword evidence="7" id="KW-0472">Membrane</keyword>
<evidence type="ECO:0000313" key="9">
    <source>
        <dbReference type="EMBL" id="MCD8740165.1"/>
    </source>
</evidence>
<dbReference type="PANTHER" id="PTHR43711">
    <property type="entry name" value="TWO-COMPONENT HISTIDINE KINASE"/>
    <property type="match status" value="1"/>
</dbReference>
<dbReference type="EC" id="2.7.13.3" evidence="2"/>
<feature type="transmembrane region" description="Helical" evidence="7">
    <location>
        <begin position="165"/>
        <end position="182"/>
    </location>
</feature>
<dbReference type="SMART" id="SM00388">
    <property type="entry name" value="HisKA"/>
    <property type="match status" value="1"/>
</dbReference>
<keyword evidence="5 9" id="KW-0418">Kinase</keyword>
<sequence>MPNTLPGLIKKLIGEPAEFILEQRIFHTVCVVTVIALFLNIFSNLYIDMPQLAALMAGGMVLVAVSYYLSRIARRFNLSIILYNILSNCLLVANFFDNSGTRGPTVLIFLLGCFINISVVPKKQYWFWIAVNIAIVLSLMGLEYVDASSVPSTYPDRESRYFDFMYSYLVVAVIISVVTTYIRRSYDFERLRVEHKADELEQSNITKNKLYAILAHDLRAPLSSIQNYLEILSEFKLEESERMSIKKDLLNATQNTQKMLSNLLTWTKSQMEGVNVNLATVNVSDALQTTLQLQKNEAQRKGITLISKLEDKAPVVADPDMLQLIVRNLINNAIKFSNCGDTILVKSDYNDTECCISIIDTGIGIPPDQQEDMFSLRAKSTYGTGNEKGVGLGLLLCKEFTELQGGKIWFSSEPGKGTTFCIGLKVYNGDNFVKNELKAVTNG</sequence>
<gene>
    <name evidence="9" type="ORF">LT679_06080</name>
</gene>
<dbReference type="PROSITE" id="PS50109">
    <property type="entry name" value="HIS_KIN"/>
    <property type="match status" value="1"/>
</dbReference>
<feature type="transmembrane region" description="Helical" evidence="7">
    <location>
        <begin position="25"/>
        <end position="46"/>
    </location>
</feature>
<dbReference type="SMART" id="SM00387">
    <property type="entry name" value="HATPase_c"/>
    <property type="match status" value="1"/>
</dbReference>
<dbReference type="InterPro" id="IPR050736">
    <property type="entry name" value="Sensor_HK_Regulatory"/>
</dbReference>
<feature type="domain" description="Histidine kinase" evidence="8">
    <location>
        <begin position="213"/>
        <end position="428"/>
    </location>
</feature>
<dbReference type="InterPro" id="IPR003594">
    <property type="entry name" value="HATPase_dom"/>
</dbReference>
<protein>
    <recommendedName>
        <fullName evidence="2">histidine kinase</fullName>
        <ecNumber evidence="2">2.7.13.3</ecNumber>
    </recommendedName>
</protein>
<dbReference type="CDD" id="cd00082">
    <property type="entry name" value="HisKA"/>
    <property type="match status" value="1"/>
</dbReference>
<dbReference type="Gene3D" id="1.10.287.130">
    <property type="match status" value="1"/>
</dbReference>
<evidence type="ECO:0000259" key="8">
    <source>
        <dbReference type="PROSITE" id="PS50109"/>
    </source>
</evidence>
<dbReference type="InterPro" id="IPR005467">
    <property type="entry name" value="His_kinase_dom"/>
</dbReference>
<evidence type="ECO:0000256" key="4">
    <source>
        <dbReference type="ARBA" id="ARBA00022679"/>
    </source>
</evidence>
<dbReference type="PANTHER" id="PTHR43711:SF1">
    <property type="entry name" value="HISTIDINE KINASE 1"/>
    <property type="match status" value="1"/>
</dbReference>
<dbReference type="Pfam" id="PF00512">
    <property type="entry name" value="HisKA"/>
    <property type="match status" value="1"/>
</dbReference>
<proteinExistence type="predicted"/>
<feature type="transmembrane region" description="Helical" evidence="7">
    <location>
        <begin position="52"/>
        <end position="69"/>
    </location>
</feature>
<dbReference type="InterPro" id="IPR036097">
    <property type="entry name" value="HisK_dim/P_sf"/>
</dbReference>
<evidence type="ECO:0000256" key="5">
    <source>
        <dbReference type="ARBA" id="ARBA00022777"/>
    </source>
</evidence>
<accession>A0ABS8U253</accession>
<dbReference type="Pfam" id="PF02518">
    <property type="entry name" value="HATPase_c"/>
    <property type="match status" value="1"/>
</dbReference>
<keyword evidence="4" id="KW-0808">Transferase</keyword>
<dbReference type="Proteomes" id="UP001199919">
    <property type="component" value="Unassembled WGS sequence"/>
</dbReference>
<dbReference type="PRINTS" id="PR00344">
    <property type="entry name" value="BCTRLSENSOR"/>
</dbReference>
<dbReference type="RefSeq" id="WP_232176559.1">
    <property type="nucleotide sequence ID" value="NZ_JAJPWV010000002.1"/>
</dbReference>
<dbReference type="InterPro" id="IPR036890">
    <property type="entry name" value="HATPase_C_sf"/>
</dbReference>
<feature type="transmembrane region" description="Helical" evidence="7">
    <location>
        <begin position="126"/>
        <end position="145"/>
    </location>
</feature>
<keyword evidence="6" id="KW-0902">Two-component regulatory system</keyword>
<evidence type="ECO:0000313" key="10">
    <source>
        <dbReference type="Proteomes" id="UP001199919"/>
    </source>
</evidence>
<comment type="caution">
    <text evidence="9">The sequence shown here is derived from an EMBL/GenBank/DDBJ whole genome shotgun (WGS) entry which is preliminary data.</text>
</comment>
<comment type="catalytic activity">
    <reaction evidence="1">
        <text>ATP + protein L-histidine = ADP + protein N-phospho-L-histidine.</text>
        <dbReference type="EC" id="2.7.13.3"/>
    </reaction>
</comment>
<dbReference type="Gene3D" id="3.30.565.10">
    <property type="entry name" value="Histidine kinase-like ATPase, C-terminal domain"/>
    <property type="match status" value="1"/>
</dbReference>
<dbReference type="InterPro" id="IPR004358">
    <property type="entry name" value="Sig_transdc_His_kin-like_C"/>
</dbReference>
<dbReference type="InterPro" id="IPR003661">
    <property type="entry name" value="HisK_dim/P_dom"/>
</dbReference>
<dbReference type="GO" id="GO:0016301">
    <property type="term" value="F:kinase activity"/>
    <property type="evidence" value="ECO:0007669"/>
    <property type="project" value="UniProtKB-KW"/>
</dbReference>